<feature type="compositionally biased region" description="Basic and acidic residues" evidence="1">
    <location>
        <begin position="63"/>
        <end position="74"/>
    </location>
</feature>
<accession>A0AA36FY70</accession>
<dbReference type="EMBL" id="CATQJA010001262">
    <property type="protein sequence ID" value="CAJ0566501.1"/>
    <property type="molecule type" value="Genomic_DNA"/>
</dbReference>
<dbReference type="Proteomes" id="UP001177023">
    <property type="component" value="Unassembled WGS sequence"/>
</dbReference>
<gene>
    <name evidence="2" type="ORF">MSPICULIGERA_LOCUS5100</name>
</gene>
<proteinExistence type="predicted"/>
<feature type="compositionally biased region" description="Polar residues" evidence="1">
    <location>
        <begin position="83"/>
        <end position="95"/>
    </location>
</feature>
<comment type="caution">
    <text evidence="2">The sequence shown here is derived from an EMBL/GenBank/DDBJ whole genome shotgun (WGS) entry which is preliminary data.</text>
</comment>
<feature type="region of interest" description="Disordered" evidence="1">
    <location>
        <begin position="46"/>
        <end position="112"/>
    </location>
</feature>
<keyword evidence="3" id="KW-1185">Reference proteome</keyword>
<evidence type="ECO:0000256" key="1">
    <source>
        <dbReference type="SAM" id="MobiDB-lite"/>
    </source>
</evidence>
<feature type="compositionally biased region" description="Polar residues" evidence="1">
    <location>
        <begin position="102"/>
        <end position="111"/>
    </location>
</feature>
<name>A0AA36FY70_9BILA</name>
<sequence length="205" mass="22469">QGPGEEAFKLYAQCTSCRIYMPDQNAFIQHVLLHYPAQFRILGSKREAPPSPKIQKPAVVKPKNPEVESADPKKHSMLRSLLGASTPQTTATQSPRLHGNLTPKSEASNSPKAKPACGICGEIFPNGDVLLAHNRECTPMRKLLSISNAVVVEAAKSLHQAQQVSILDQKNRLPHALRSANFNSAKELSTLLQAYNLTRTAMNRN</sequence>
<protein>
    <submittedName>
        <fullName evidence="2">Uncharacterized protein</fullName>
    </submittedName>
</protein>
<reference evidence="2" key="1">
    <citation type="submission" date="2023-06" db="EMBL/GenBank/DDBJ databases">
        <authorList>
            <person name="Delattre M."/>
        </authorList>
    </citation>
    <scope>NUCLEOTIDE SEQUENCE</scope>
    <source>
        <strain evidence="2">AF72</strain>
    </source>
</reference>
<evidence type="ECO:0000313" key="2">
    <source>
        <dbReference type="EMBL" id="CAJ0566501.1"/>
    </source>
</evidence>
<feature type="non-terminal residue" evidence="2">
    <location>
        <position position="1"/>
    </location>
</feature>
<organism evidence="2 3">
    <name type="scientific">Mesorhabditis spiculigera</name>
    <dbReference type="NCBI Taxonomy" id="96644"/>
    <lineage>
        <taxon>Eukaryota</taxon>
        <taxon>Metazoa</taxon>
        <taxon>Ecdysozoa</taxon>
        <taxon>Nematoda</taxon>
        <taxon>Chromadorea</taxon>
        <taxon>Rhabditida</taxon>
        <taxon>Rhabditina</taxon>
        <taxon>Rhabditomorpha</taxon>
        <taxon>Rhabditoidea</taxon>
        <taxon>Rhabditidae</taxon>
        <taxon>Mesorhabditinae</taxon>
        <taxon>Mesorhabditis</taxon>
    </lineage>
</organism>
<feature type="non-terminal residue" evidence="2">
    <location>
        <position position="205"/>
    </location>
</feature>
<dbReference type="AlphaFoldDB" id="A0AA36FY70"/>
<evidence type="ECO:0000313" key="3">
    <source>
        <dbReference type="Proteomes" id="UP001177023"/>
    </source>
</evidence>